<dbReference type="Proteomes" id="UP000565441">
    <property type="component" value="Unassembled WGS sequence"/>
</dbReference>
<feature type="compositionally biased region" description="Polar residues" evidence="1">
    <location>
        <begin position="109"/>
        <end position="131"/>
    </location>
</feature>
<name>A0A8H5GZU4_9AGAR</name>
<dbReference type="EMBL" id="JAACJP010000037">
    <property type="protein sequence ID" value="KAF5374148.1"/>
    <property type="molecule type" value="Genomic_DNA"/>
</dbReference>
<proteinExistence type="predicted"/>
<gene>
    <name evidence="2" type="ORF">D9615_008820</name>
</gene>
<accession>A0A8H5GZU4</accession>
<organism evidence="2 3">
    <name type="scientific">Tricholomella constricta</name>
    <dbReference type="NCBI Taxonomy" id="117010"/>
    <lineage>
        <taxon>Eukaryota</taxon>
        <taxon>Fungi</taxon>
        <taxon>Dikarya</taxon>
        <taxon>Basidiomycota</taxon>
        <taxon>Agaricomycotina</taxon>
        <taxon>Agaricomycetes</taxon>
        <taxon>Agaricomycetidae</taxon>
        <taxon>Agaricales</taxon>
        <taxon>Tricholomatineae</taxon>
        <taxon>Lyophyllaceae</taxon>
        <taxon>Tricholomella</taxon>
    </lineage>
</organism>
<evidence type="ECO:0000313" key="2">
    <source>
        <dbReference type="EMBL" id="KAF5374148.1"/>
    </source>
</evidence>
<keyword evidence="3" id="KW-1185">Reference proteome</keyword>
<dbReference type="AlphaFoldDB" id="A0A8H5GZU4"/>
<comment type="caution">
    <text evidence="2">The sequence shown here is derived from an EMBL/GenBank/DDBJ whole genome shotgun (WGS) entry which is preliminary data.</text>
</comment>
<evidence type="ECO:0000256" key="1">
    <source>
        <dbReference type="SAM" id="MobiDB-lite"/>
    </source>
</evidence>
<reference evidence="2 3" key="1">
    <citation type="journal article" date="2020" name="ISME J.">
        <title>Uncovering the hidden diversity of litter-decomposition mechanisms in mushroom-forming fungi.</title>
        <authorList>
            <person name="Floudas D."/>
            <person name="Bentzer J."/>
            <person name="Ahren D."/>
            <person name="Johansson T."/>
            <person name="Persson P."/>
            <person name="Tunlid A."/>
        </authorList>
    </citation>
    <scope>NUCLEOTIDE SEQUENCE [LARGE SCALE GENOMIC DNA]</scope>
    <source>
        <strain evidence="2 3">CBS 661.87</strain>
    </source>
</reference>
<feature type="region of interest" description="Disordered" evidence="1">
    <location>
        <begin position="109"/>
        <end position="164"/>
    </location>
</feature>
<evidence type="ECO:0000313" key="3">
    <source>
        <dbReference type="Proteomes" id="UP000565441"/>
    </source>
</evidence>
<protein>
    <submittedName>
        <fullName evidence="2">Uncharacterized protein</fullName>
    </submittedName>
</protein>
<sequence>MYGTVLLEYCLLLGVLRSSPYSLLEPMLYGIEISSYLQRSLPWVLSVSFSMAYMYPASDAMDHLGQKSRLMLPAAVRDFLPCLFGVRNGRLSTLRFGVADMMEEFSHSGSDTVRMGTTGNATGDVSETSTARCERGQDLEGGSDWNASASTSRIKLGGNQVPPV</sequence>